<feature type="domain" description="Putative endonuclease Z1" evidence="1">
    <location>
        <begin position="422"/>
        <end position="663"/>
    </location>
</feature>
<keyword evidence="3" id="KW-1185">Reference proteome</keyword>
<gene>
    <name evidence="2" type="ORF">KMW28_12930</name>
</gene>
<dbReference type="InterPro" id="IPR018310">
    <property type="entry name" value="Put_endonuclease_Z1-dom"/>
</dbReference>
<dbReference type="Pfam" id="PF10593">
    <property type="entry name" value="Z1"/>
    <property type="match status" value="1"/>
</dbReference>
<sequence>MEDLYRSAQNIIHIMLNNSTKDEDAINNAINNVMLMPDYSSLDKGEMLEMILADLNINTKETTELVHDKVKPWLNDAKHTIKWDYWKRYKDYLLRKDASFPVDSIDEQTDKIIDKLVKPEKNISWDRRGLVVGHVQSGKTANFIGLINKAADIGYSLIIVIAGIHNTLRAQTQSRIDEGFIGRSSIDLINGNSGSKIGVGKIHDEGIIPIQSFTSADDEGDFNIDIATRLNISLDQTKHPVVLVIKKQKHVLENLISWLTRFANATPEGKLKISNIPMLMIDDEADNASVNTSKEIEEAKTINRHIRTLLNLFNQKSFIGYTATPFANLFIPDNWKNEHLNLVKEKEYEVGPDLFPKDFIINLPAPNNYMGAAQIFGYRDIEKDIDIEGLNIISYVTDQEPEFPLVINKNNKDDLPDTLPQSLKEAIKVFVLCSAARRVRGQGNKDHSMLIHIGRYVAWIDRVARLVNNELKEVLRNIKEGGILKELEVLFYEKIDATTQHILEQKGKYIDPKIKHLKWEDVKSELILAATKIEVKAVHGRTSTRGLEYTNVGNLNYHDYEKGYSVIAVGGDKMSRGVTLEGLMISYFLRTTKMYDSLMQMGRWFGYRPGYGDLCRLYTTTELMEWFRHVTIATEVMRDDFDMMSYQGKSPKDFRLKVLNSPTKLAITSAGKMKEFETLNISFSGSLLETYSLDRSIGSLENNLKQAEILLSKLKIDDAHKISNNFLWKNNFDTNIITEFLAGFISNQPNINGDILNQYIEKQEGLGTIEQWSIVLINNSSKNVVYRSLDSNKKIISKEAPINNYKIKVGSEPVELGLTVRNDISDTRYIGNLYQINKNSITGSKDRYIDLDQNGIGSSPKKDVIKERRKSEKKAVLIIYPLDPKSTETEFDKPIIGFALSFPEQDNDVKLEFSVRKSGSTDIDKGFEMEENYEV</sequence>
<evidence type="ECO:0000259" key="1">
    <source>
        <dbReference type="Pfam" id="PF10593"/>
    </source>
</evidence>
<dbReference type="EMBL" id="CP076132">
    <property type="protein sequence ID" value="QWG00556.1"/>
    <property type="molecule type" value="Genomic_DNA"/>
</dbReference>
<dbReference type="SUPFAM" id="SSF52540">
    <property type="entry name" value="P-loop containing nucleoside triphosphate hydrolases"/>
    <property type="match status" value="1"/>
</dbReference>
<dbReference type="Proteomes" id="UP000678679">
    <property type="component" value="Chromosome 1"/>
</dbReference>
<dbReference type="InterPro" id="IPR027417">
    <property type="entry name" value="P-loop_NTPase"/>
</dbReference>
<evidence type="ECO:0000313" key="2">
    <source>
        <dbReference type="EMBL" id="QWG00556.1"/>
    </source>
</evidence>
<dbReference type="AlphaFoldDB" id="A0AAX1MZ55"/>
<name>A0AAX1MZ55_9BACT</name>
<dbReference type="RefSeq" id="WP_169663052.1">
    <property type="nucleotide sequence ID" value="NZ_CP076132.1"/>
</dbReference>
<dbReference type="Gene3D" id="3.40.50.300">
    <property type="entry name" value="P-loop containing nucleotide triphosphate hydrolases"/>
    <property type="match status" value="1"/>
</dbReference>
<protein>
    <submittedName>
        <fullName evidence="2">Z1 domain-containing protein</fullName>
    </submittedName>
</protein>
<accession>A0AAX1MZ55</accession>
<proteinExistence type="predicted"/>
<evidence type="ECO:0000313" key="3">
    <source>
        <dbReference type="Proteomes" id="UP000678679"/>
    </source>
</evidence>
<reference evidence="2 3" key="1">
    <citation type="submission" date="2021-05" db="EMBL/GenBank/DDBJ databases">
        <title>Comparative genomic studies on the polysaccharide-degrading batcterial strains of the Flammeovirga genus.</title>
        <authorList>
            <person name="Zewei F."/>
            <person name="Zheng Z."/>
            <person name="Yu L."/>
            <person name="Ruyue G."/>
            <person name="Yanhong M."/>
            <person name="Yuanyuan C."/>
            <person name="Jingyan G."/>
            <person name="Wenjun H."/>
        </authorList>
    </citation>
    <scope>NUCLEOTIDE SEQUENCE [LARGE SCALE GENOMIC DNA]</scope>
    <source>
        <strain evidence="2 3">NBRC:100898</strain>
    </source>
</reference>
<dbReference type="KEGG" id="fya:KMW28_12930"/>
<organism evidence="2 3">
    <name type="scientific">Flammeovirga yaeyamensis</name>
    <dbReference type="NCBI Taxonomy" id="367791"/>
    <lineage>
        <taxon>Bacteria</taxon>
        <taxon>Pseudomonadati</taxon>
        <taxon>Bacteroidota</taxon>
        <taxon>Cytophagia</taxon>
        <taxon>Cytophagales</taxon>
        <taxon>Flammeovirgaceae</taxon>
        <taxon>Flammeovirga</taxon>
    </lineage>
</organism>